<dbReference type="Proteomes" id="UP000035680">
    <property type="component" value="Unassembled WGS sequence"/>
</dbReference>
<dbReference type="InterPro" id="IPR012337">
    <property type="entry name" value="RNaseH-like_sf"/>
</dbReference>
<evidence type="ECO:0000313" key="1">
    <source>
        <dbReference type="Proteomes" id="UP000035680"/>
    </source>
</evidence>
<sequence>MLKLINCKCIKNCSQYHNSNTLIERAFRIIQNIMSKLMTMVNKEYRLVNWKKVICAAEYFYNISNHESLGTNISPFLVMYGRRPRTMADRFLNSTSLYMVDNDLSKSLVVSEAQIMYDCIQDYMADVRRGEVGKNLKENCFSTFLHFKQVKWF</sequence>
<dbReference type="SUPFAM" id="SSF53098">
    <property type="entry name" value="Ribonuclease H-like"/>
    <property type="match status" value="1"/>
</dbReference>
<reference evidence="2" key="2">
    <citation type="submission" date="2015-08" db="UniProtKB">
        <authorList>
            <consortium name="WormBaseParasite"/>
        </authorList>
    </citation>
    <scope>IDENTIFICATION</scope>
</reference>
<accession>A0A0K0FNP9</accession>
<dbReference type="WBParaSite" id="SVE_1062900.1">
    <property type="protein sequence ID" value="SVE_1062900.1"/>
    <property type="gene ID" value="SVE_1062900"/>
</dbReference>
<organism evidence="1 2">
    <name type="scientific">Strongyloides venezuelensis</name>
    <name type="common">Threadworm</name>
    <dbReference type="NCBI Taxonomy" id="75913"/>
    <lineage>
        <taxon>Eukaryota</taxon>
        <taxon>Metazoa</taxon>
        <taxon>Ecdysozoa</taxon>
        <taxon>Nematoda</taxon>
        <taxon>Chromadorea</taxon>
        <taxon>Rhabditida</taxon>
        <taxon>Tylenchina</taxon>
        <taxon>Panagrolaimomorpha</taxon>
        <taxon>Strongyloidoidea</taxon>
        <taxon>Strongyloididae</taxon>
        <taxon>Strongyloides</taxon>
    </lineage>
</organism>
<dbReference type="GO" id="GO:0003676">
    <property type="term" value="F:nucleic acid binding"/>
    <property type="evidence" value="ECO:0007669"/>
    <property type="project" value="InterPro"/>
</dbReference>
<protein>
    <submittedName>
        <fullName evidence="2">Integrase catalytic domain-containing protein</fullName>
    </submittedName>
</protein>
<proteinExistence type="predicted"/>
<evidence type="ECO:0000313" key="2">
    <source>
        <dbReference type="WBParaSite" id="SVE_1062900.1"/>
    </source>
</evidence>
<dbReference type="Gene3D" id="3.30.420.10">
    <property type="entry name" value="Ribonuclease H-like superfamily/Ribonuclease H"/>
    <property type="match status" value="1"/>
</dbReference>
<dbReference type="InterPro" id="IPR036397">
    <property type="entry name" value="RNaseH_sf"/>
</dbReference>
<keyword evidence="1" id="KW-1185">Reference proteome</keyword>
<name>A0A0K0FNP9_STRVS</name>
<dbReference type="AlphaFoldDB" id="A0A0K0FNP9"/>
<reference evidence="1" key="1">
    <citation type="submission" date="2014-07" db="EMBL/GenBank/DDBJ databases">
        <authorList>
            <person name="Martin A.A"/>
            <person name="De Silva N."/>
        </authorList>
    </citation>
    <scope>NUCLEOTIDE SEQUENCE</scope>
</reference>